<evidence type="ECO:0000313" key="2">
    <source>
        <dbReference type="EMBL" id="MFB9074186.1"/>
    </source>
</evidence>
<accession>A0ABV5G5G5</accession>
<organism evidence="2 3">
    <name type="scientific">Citricoccus parietis</name>
    <dbReference type="NCBI Taxonomy" id="592307"/>
    <lineage>
        <taxon>Bacteria</taxon>
        <taxon>Bacillati</taxon>
        <taxon>Actinomycetota</taxon>
        <taxon>Actinomycetes</taxon>
        <taxon>Micrococcales</taxon>
        <taxon>Micrococcaceae</taxon>
        <taxon>Citricoccus</taxon>
    </lineage>
</organism>
<sequence>MATCSPVRCCSSPLGPESPLAPQGVPGDSTPFSPPLGWPGSVVRRINC</sequence>
<dbReference type="Proteomes" id="UP001589575">
    <property type="component" value="Unassembled WGS sequence"/>
</dbReference>
<name>A0ABV5G5G5_9MICC</name>
<proteinExistence type="predicted"/>
<protein>
    <submittedName>
        <fullName evidence="2">Uncharacterized protein</fullName>
    </submittedName>
</protein>
<reference evidence="2 3" key="1">
    <citation type="submission" date="2024-09" db="EMBL/GenBank/DDBJ databases">
        <authorList>
            <person name="Sun Q."/>
            <person name="Mori K."/>
        </authorList>
    </citation>
    <scope>NUCLEOTIDE SEQUENCE [LARGE SCALE GENOMIC DNA]</scope>
    <source>
        <strain evidence="2 3">CCM 7609</strain>
    </source>
</reference>
<evidence type="ECO:0000256" key="1">
    <source>
        <dbReference type="SAM" id="MobiDB-lite"/>
    </source>
</evidence>
<keyword evidence="3" id="KW-1185">Reference proteome</keyword>
<evidence type="ECO:0000313" key="3">
    <source>
        <dbReference type="Proteomes" id="UP001589575"/>
    </source>
</evidence>
<feature type="region of interest" description="Disordered" evidence="1">
    <location>
        <begin position="1"/>
        <end position="36"/>
    </location>
</feature>
<comment type="caution">
    <text evidence="2">The sequence shown here is derived from an EMBL/GenBank/DDBJ whole genome shotgun (WGS) entry which is preliminary data.</text>
</comment>
<dbReference type="EMBL" id="JBHMFI010000002">
    <property type="protein sequence ID" value="MFB9074186.1"/>
    <property type="molecule type" value="Genomic_DNA"/>
</dbReference>
<gene>
    <name evidence="2" type="ORF">ACFFX0_24520</name>
</gene>